<accession>A0A803ST72</accession>
<keyword evidence="4" id="KW-1185">Reference proteome</keyword>
<dbReference type="Gene3D" id="4.10.75.10">
    <property type="entry name" value="Elafin-like"/>
    <property type="match status" value="1"/>
</dbReference>
<reference evidence="3" key="1">
    <citation type="submission" date="2009-12" db="EMBL/GenBank/DDBJ databases">
        <title>The Genome Sequence of Anolis carolinensis (Green Anole Lizard).</title>
        <authorList>
            <consortium name="The Genome Sequencing Platform"/>
            <person name="Di Palma F."/>
            <person name="Alfoldi J."/>
            <person name="Heiman D."/>
            <person name="Young S."/>
            <person name="Grabherr M."/>
            <person name="Johnson J."/>
            <person name="Lander E.S."/>
            <person name="Lindblad-Toh K."/>
        </authorList>
    </citation>
    <scope>NUCLEOTIDE SEQUENCE [LARGE SCALE GENOMIC DNA]</scope>
    <source>
        <strain evidence="3">JBL SC #1</strain>
    </source>
</reference>
<evidence type="ECO:0000259" key="2">
    <source>
        <dbReference type="PROSITE" id="PS51390"/>
    </source>
</evidence>
<dbReference type="InterPro" id="IPR036645">
    <property type="entry name" value="Elafin-like_sf"/>
</dbReference>
<protein>
    <recommendedName>
        <fullName evidence="2">WAP domain-containing protein</fullName>
    </recommendedName>
</protein>
<dbReference type="PROSITE" id="PS51390">
    <property type="entry name" value="WAP"/>
    <property type="match status" value="1"/>
</dbReference>
<sequence length="128" mass="14339">MPALRWPPSSNSSDPGVDIRPQHGRNDWIVEVWEVANQEYLEGPVKGPHKPFLLFSGQQLCEGQGGVSQLLHLSSLPEKVGFCPKQSTVMDCDNVIVKCETDDNCPGYEKCCEQNCKKDCMTPYRLVE</sequence>
<feature type="domain" description="WAP" evidence="2">
    <location>
        <begin position="76"/>
        <end position="124"/>
    </location>
</feature>
<dbReference type="SMART" id="SM00217">
    <property type="entry name" value="WAP"/>
    <property type="match status" value="1"/>
</dbReference>
<dbReference type="InParanoid" id="A0A803ST72"/>
<dbReference type="CDD" id="cd00199">
    <property type="entry name" value="WAP"/>
    <property type="match status" value="1"/>
</dbReference>
<organism evidence="3 4">
    <name type="scientific">Anolis carolinensis</name>
    <name type="common">Green anole</name>
    <name type="synonym">American chameleon</name>
    <dbReference type="NCBI Taxonomy" id="28377"/>
    <lineage>
        <taxon>Eukaryota</taxon>
        <taxon>Metazoa</taxon>
        <taxon>Chordata</taxon>
        <taxon>Craniata</taxon>
        <taxon>Vertebrata</taxon>
        <taxon>Euteleostomi</taxon>
        <taxon>Lepidosauria</taxon>
        <taxon>Squamata</taxon>
        <taxon>Bifurcata</taxon>
        <taxon>Unidentata</taxon>
        <taxon>Episquamata</taxon>
        <taxon>Toxicofera</taxon>
        <taxon>Iguania</taxon>
        <taxon>Dactyloidae</taxon>
        <taxon>Anolis</taxon>
    </lineage>
</organism>
<dbReference type="InterPro" id="IPR008197">
    <property type="entry name" value="WAP_dom"/>
</dbReference>
<proteinExistence type="predicted"/>
<dbReference type="GO" id="GO:0030414">
    <property type="term" value="F:peptidase inhibitor activity"/>
    <property type="evidence" value="ECO:0007669"/>
    <property type="project" value="InterPro"/>
</dbReference>
<name>A0A803ST72_ANOCA</name>
<dbReference type="Proteomes" id="UP000001646">
    <property type="component" value="Unplaced"/>
</dbReference>
<dbReference type="PRINTS" id="PR00003">
    <property type="entry name" value="4DISULPHCORE"/>
</dbReference>
<evidence type="ECO:0000313" key="3">
    <source>
        <dbReference type="Ensembl" id="ENSACAP00000026162.1"/>
    </source>
</evidence>
<dbReference type="GO" id="GO:0005576">
    <property type="term" value="C:extracellular region"/>
    <property type="evidence" value="ECO:0007669"/>
    <property type="project" value="InterPro"/>
</dbReference>
<dbReference type="Pfam" id="PF00095">
    <property type="entry name" value="WAP"/>
    <property type="match status" value="1"/>
</dbReference>
<dbReference type="AlphaFoldDB" id="A0A803ST72"/>
<evidence type="ECO:0000256" key="1">
    <source>
        <dbReference type="SAM" id="MobiDB-lite"/>
    </source>
</evidence>
<reference evidence="3" key="2">
    <citation type="submission" date="2025-08" db="UniProtKB">
        <authorList>
            <consortium name="Ensembl"/>
        </authorList>
    </citation>
    <scope>IDENTIFICATION</scope>
</reference>
<dbReference type="Ensembl" id="ENSACAT00000048657.1">
    <property type="protein sequence ID" value="ENSACAP00000026162.1"/>
    <property type="gene ID" value="ENSACAG00000035550.1"/>
</dbReference>
<feature type="region of interest" description="Disordered" evidence="1">
    <location>
        <begin position="1"/>
        <end position="22"/>
    </location>
</feature>
<dbReference type="SUPFAM" id="SSF57256">
    <property type="entry name" value="Elafin-like"/>
    <property type="match status" value="1"/>
</dbReference>
<reference evidence="3" key="3">
    <citation type="submission" date="2025-09" db="UniProtKB">
        <authorList>
            <consortium name="Ensembl"/>
        </authorList>
    </citation>
    <scope>IDENTIFICATION</scope>
</reference>
<evidence type="ECO:0000313" key="4">
    <source>
        <dbReference type="Proteomes" id="UP000001646"/>
    </source>
</evidence>